<comment type="subcellular location">
    <subcellularLocation>
        <location evidence="1">Cell membrane</location>
        <topology evidence="1">Multi-pass membrane protein</topology>
    </subcellularLocation>
</comment>
<feature type="transmembrane region" description="Helical" evidence="6">
    <location>
        <begin position="123"/>
        <end position="141"/>
    </location>
</feature>
<evidence type="ECO:0000256" key="6">
    <source>
        <dbReference type="SAM" id="Phobius"/>
    </source>
</evidence>
<feature type="transmembrane region" description="Helical" evidence="6">
    <location>
        <begin position="366"/>
        <end position="386"/>
    </location>
</feature>
<dbReference type="Pfam" id="PF01943">
    <property type="entry name" value="Polysacc_synt"/>
    <property type="match status" value="1"/>
</dbReference>
<evidence type="ECO:0000256" key="3">
    <source>
        <dbReference type="ARBA" id="ARBA00022692"/>
    </source>
</evidence>
<evidence type="ECO:0000256" key="2">
    <source>
        <dbReference type="ARBA" id="ARBA00022475"/>
    </source>
</evidence>
<keyword evidence="2" id="KW-1003">Cell membrane</keyword>
<dbReference type="InterPro" id="IPR002797">
    <property type="entry name" value="Polysacc_synth"/>
</dbReference>
<evidence type="ECO:0000313" key="8">
    <source>
        <dbReference type="Proteomes" id="UP000199424"/>
    </source>
</evidence>
<feature type="transmembrane region" description="Helical" evidence="6">
    <location>
        <begin position="183"/>
        <end position="202"/>
    </location>
</feature>
<dbReference type="RefSeq" id="WP_092856206.1">
    <property type="nucleotide sequence ID" value="NZ_FOYU01000001.1"/>
</dbReference>
<feature type="transmembrane region" description="Helical" evidence="6">
    <location>
        <begin position="392"/>
        <end position="413"/>
    </location>
</feature>
<gene>
    <name evidence="7" type="ORF">SAMN04488070_1153</name>
</gene>
<evidence type="ECO:0000313" key="7">
    <source>
        <dbReference type="EMBL" id="SFR45073.1"/>
    </source>
</evidence>
<feature type="transmembrane region" description="Helical" evidence="6">
    <location>
        <begin position="87"/>
        <end position="111"/>
    </location>
</feature>
<organism evidence="7 8">
    <name type="scientific">Pseudidiomarina maritima</name>
    <dbReference type="NCBI Taxonomy" id="519453"/>
    <lineage>
        <taxon>Bacteria</taxon>
        <taxon>Pseudomonadati</taxon>
        <taxon>Pseudomonadota</taxon>
        <taxon>Gammaproteobacteria</taxon>
        <taxon>Alteromonadales</taxon>
        <taxon>Idiomarinaceae</taxon>
        <taxon>Pseudidiomarina</taxon>
    </lineage>
</organism>
<keyword evidence="5 6" id="KW-0472">Membrane</keyword>
<feature type="transmembrane region" description="Helical" evidence="6">
    <location>
        <begin position="12"/>
        <end position="36"/>
    </location>
</feature>
<name>A0A1I6GS45_9GAMM</name>
<evidence type="ECO:0000256" key="4">
    <source>
        <dbReference type="ARBA" id="ARBA00022989"/>
    </source>
</evidence>
<dbReference type="EMBL" id="FOYU01000001">
    <property type="protein sequence ID" value="SFR45073.1"/>
    <property type="molecule type" value="Genomic_DNA"/>
</dbReference>
<dbReference type="AlphaFoldDB" id="A0A1I6GS45"/>
<keyword evidence="8" id="KW-1185">Reference proteome</keyword>
<evidence type="ECO:0000256" key="5">
    <source>
        <dbReference type="ARBA" id="ARBA00023136"/>
    </source>
</evidence>
<dbReference type="GO" id="GO:0005886">
    <property type="term" value="C:plasma membrane"/>
    <property type="evidence" value="ECO:0007669"/>
    <property type="project" value="UniProtKB-SubCell"/>
</dbReference>
<feature type="transmembrane region" description="Helical" evidence="6">
    <location>
        <begin position="153"/>
        <end position="177"/>
    </location>
</feature>
<evidence type="ECO:0000256" key="1">
    <source>
        <dbReference type="ARBA" id="ARBA00004651"/>
    </source>
</evidence>
<accession>A0A1I6GS45</accession>
<keyword evidence="3 6" id="KW-0812">Transmembrane</keyword>
<feature type="transmembrane region" description="Helical" evidence="6">
    <location>
        <begin position="304"/>
        <end position="325"/>
    </location>
</feature>
<protein>
    <submittedName>
        <fullName evidence="7">Membrane protein involved in the export of O-antigen and teichoic acid</fullName>
    </submittedName>
</protein>
<dbReference type="Proteomes" id="UP000199424">
    <property type="component" value="Unassembled WGS sequence"/>
</dbReference>
<dbReference type="PANTHER" id="PTHR30250">
    <property type="entry name" value="PST FAMILY PREDICTED COLANIC ACID TRANSPORTER"/>
    <property type="match status" value="1"/>
</dbReference>
<feature type="transmembrane region" description="Helical" evidence="6">
    <location>
        <begin position="48"/>
        <end position="67"/>
    </location>
</feature>
<feature type="transmembrane region" description="Helical" evidence="6">
    <location>
        <begin position="260"/>
        <end position="283"/>
    </location>
</feature>
<feature type="transmembrane region" description="Helical" evidence="6">
    <location>
        <begin position="337"/>
        <end position="359"/>
    </location>
</feature>
<feature type="transmembrane region" description="Helical" evidence="6">
    <location>
        <begin position="223"/>
        <end position="240"/>
    </location>
</feature>
<keyword evidence="4 6" id="KW-1133">Transmembrane helix</keyword>
<dbReference type="InterPro" id="IPR050833">
    <property type="entry name" value="Poly_Biosynth_Transport"/>
</dbReference>
<proteinExistence type="predicted"/>
<dbReference type="PANTHER" id="PTHR30250:SF11">
    <property type="entry name" value="O-ANTIGEN TRANSPORTER-RELATED"/>
    <property type="match status" value="1"/>
</dbReference>
<sequence length="426" mass="47086">MNLSNRLKGSFAAGAAIYMLSNIIVAAIPFILLPIMTRYLSPGEYGEVAMFQVLVGFFSSIVGLSVAGAANRKFYDNDQSKEQMAGFIATCFIVLFGSFVVTLFILAFFSNYLAHWLSIPEPYIFYSLIVSAGTMAINIRLGQWQIRKKASNYGAFQITQSLANGSLSLILVVVFAYGAFGRIGAQVAVIILFGLIAVALLLKDSLINLKHVKREYFSEVLNFGIPLIPHIAGIYLLSSIDRFVITTELGLEETGIYSVAAQAAGALMLIFTAINQAFVPWLFERLKQDNLQQNKFIVRTTYKWFAVILFGAALSFVAGPPLLIFLTGEKFARSGEIIGLLVLGNVFVGMYLMVTNYIFYSKQTGLLSTVTILSGLFNVILLLNFVKIWGLQGAALAFCIAMGVRFLFTWVVAQLKHPMPWFDFRN</sequence>
<reference evidence="8" key="1">
    <citation type="submission" date="2016-10" db="EMBL/GenBank/DDBJ databases">
        <authorList>
            <person name="Varghese N."/>
            <person name="Submissions S."/>
        </authorList>
    </citation>
    <scope>NUCLEOTIDE SEQUENCE [LARGE SCALE GENOMIC DNA]</scope>
    <source>
        <strain evidence="8">CGMCC 1.7285</strain>
    </source>
</reference>